<sequence length="295" mass="34670">MLAIIIPYYKRTFFEATLQSLAAQTCKDFKVYIGNDASTEDPADLLQHFQGQFDFVYRCFETNLGGVSLTQQWERCIALSANEPWLMILGDDDLLGEKVVEAFYKNLEEIEQIGCNVVRFATQIIDGEGRSISEVYEHSKLEKATDAFWRKFKGETRSSLSEYVFSRVAYSKYGFKDYPLAWYSDDMAWLEFADKNPIFSINSVLFYIRMSSASISGKIDNLENKRLASNVFYEDISNDFLSFFDKKQCLKLIAKLEQQFFKRKQRSLFFKIMKYHLKYTDLTNLVKFFRRIYYN</sequence>
<reference evidence="2 3" key="1">
    <citation type="submission" date="2024-03" db="EMBL/GenBank/DDBJ databases">
        <title>Two novel species of the genus Flavobacterium exhibiting potentially degradation of complex polysaccharides.</title>
        <authorList>
            <person name="Lian X."/>
        </authorList>
    </citation>
    <scope>NUCLEOTIDE SEQUENCE [LARGE SCALE GENOMIC DNA]</scope>
    <source>
        <strain evidence="2 3">N6</strain>
    </source>
</reference>
<gene>
    <name evidence="2" type="ORF">WFZ86_02050</name>
</gene>
<dbReference type="Pfam" id="PF00535">
    <property type="entry name" value="Glycos_transf_2"/>
    <property type="match status" value="1"/>
</dbReference>
<dbReference type="InterPro" id="IPR001173">
    <property type="entry name" value="Glyco_trans_2-like"/>
</dbReference>
<name>A0ABU9NIV1_9FLAO</name>
<dbReference type="SUPFAM" id="SSF53448">
    <property type="entry name" value="Nucleotide-diphospho-sugar transferases"/>
    <property type="match status" value="1"/>
</dbReference>
<dbReference type="CDD" id="cd00761">
    <property type="entry name" value="Glyco_tranf_GTA_type"/>
    <property type="match status" value="1"/>
</dbReference>
<dbReference type="PANTHER" id="PTHR22916:SF3">
    <property type="entry name" value="UDP-GLCNAC:BETAGAL BETA-1,3-N-ACETYLGLUCOSAMINYLTRANSFERASE-LIKE PROTEIN 1"/>
    <property type="match status" value="1"/>
</dbReference>
<dbReference type="InterPro" id="IPR029044">
    <property type="entry name" value="Nucleotide-diphossugar_trans"/>
</dbReference>
<evidence type="ECO:0000313" key="2">
    <source>
        <dbReference type="EMBL" id="MEM0575265.1"/>
    </source>
</evidence>
<feature type="domain" description="Glycosyltransferase 2-like" evidence="1">
    <location>
        <begin position="4"/>
        <end position="135"/>
    </location>
</feature>
<proteinExistence type="predicted"/>
<dbReference type="PANTHER" id="PTHR22916">
    <property type="entry name" value="GLYCOSYLTRANSFERASE"/>
    <property type="match status" value="1"/>
</dbReference>
<dbReference type="GO" id="GO:0016757">
    <property type="term" value="F:glycosyltransferase activity"/>
    <property type="evidence" value="ECO:0007669"/>
    <property type="project" value="UniProtKB-KW"/>
</dbReference>
<evidence type="ECO:0000259" key="1">
    <source>
        <dbReference type="Pfam" id="PF00535"/>
    </source>
</evidence>
<dbReference type="Gene3D" id="3.90.550.10">
    <property type="entry name" value="Spore Coat Polysaccharide Biosynthesis Protein SpsA, Chain A"/>
    <property type="match status" value="1"/>
</dbReference>
<dbReference type="EMBL" id="JBCGDP010000002">
    <property type="protein sequence ID" value="MEM0575265.1"/>
    <property type="molecule type" value="Genomic_DNA"/>
</dbReference>
<evidence type="ECO:0000313" key="3">
    <source>
        <dbReference type="Proteomes" id="UP001468798"/>
    </source>
</evidence>
<protein>
    <submittedName>
        <fullName evidence="2">Glycosyltransferase family 2 protein</fullName>
        <ecNumber evidence="2">2.4.-.-</ecNumber>
    </submittedName>
</protein>
<dbReference type="EC" id="2.4.-.-" evidence="2"/>
<comment type="caution">
    <text evidence="2">The sequence shown here is derived from an EMBL/GenBank/DDBJ whole genome shotgun (WGS) entry which is preliminary data.</text>
</comment>
<organism evidence="2 3">
    <name type="scientific">Flavobacterium polysaccharolyticum</name>
    <dbReference type="NCBI Taxonomy" id="3133148"/>
    <lineage>
        <taxon>Bacteria</taxon>
        <taxon>Pseudomonadati</taxon>
        <taxon>Bacteroidota</taxon>
        <taxon>Flavobacteriia</taxon>
        <taxon>Flavobacteriales</taxon>
        <taxon>Flavobacteriaceae</taxon>
        <taxon>Flavobacterium</taxon>
    </lineage>
</organism>
<keyword evidence="3" id="KW-1185">Reference proteome</keyword>
<dbReference type="RefSeq" id="WP_342690393.1">
    <property type="nucleotide sequence ID" value="NZ_JBCGDP010000002.1"/>
</dbReference>
<keyword evidence="2" id="KW-0328">Glycosyltransferase</keyword>
<keyword evidence="2" id="KW-0808">Transferase</keyword>
<dbReference type="Proteomes" id="UP001468798">
    <property type="component" value="Unassembled WGS sequence"/>
</dbReference>
<accession>A0ABU9NIV1</accession>